<comment type="caution">
    <text evidence="2">The sequence shown here is derived from an EMBL/GenBank/DDBJ whole genome shotgun (WGS) entry which is preliminary data.</text>
</comment>
<evidence type="ECO:0000313" key="2">
    <source>
        <dbReference type="EMBL" id="MCQ8186690.1"/>
    </source>
</evidence>
<dbReference type="Gene3D" id="1.10.3300.10">
    <property type="entry name" value="Jann2411-like domain"/>
    <property type="match status" value="1"/>
</dbReference>
<dbReference type="InterPro" id="IPR023286">
    <property type="entry name" value="ABATE_dom_sf"/>
</dbReference>
<reference evidence="2 3" key="1">
    <citation type="submission" date="2022-07" db="EMBL/GenBank/DDBJ databases">
        <authorList>
            <person name="Phongsopitanun W."/>
            <person name="Tanasupawat S."/>
        </authorList>
    </citation>
    <scope>NUCLEOTIDE SEQUENCE [LARGE SCALE GENOMIC DNA]</scope>
    <source>
        <strain evidence="2 3">RCU-064</strain>
    </source>
</reference>
<name>A0ABT1UQ49_9ACTN</name>
<dbReference type="RefSeq" id="WP_256647897.1">
    <property type="nucleotide sequence ID" value="NZ_JANIAA010000001.1"/>
</dbReference>
<dbReference type="SUPFAM" id="SSF160904">
    <property type="entry name" value="Jann2411-like"/>
    <property type="match status" value="1"/>
</dbReference>
<feature type="domain" description="Zinc finger CGNR" evidence="1">
    <location>
        <begin position="139"/>
        <end position="182"/>
    </location>
</feature>
<accession>A0ABT1UQ49</accession>
<dbReference type="Pfam" id="PF07336">
    <property type="entry name" value="ABATE"/>
    <property type="match status" value="1"/>
</dbReference>
<dbReference type="PANTHER" id="PTHR35525:SF3">
    <property type="entry name" value="BLL6575 PROTEIN"/>
    <property type="match status" value="1"/>
</dbReference>
<proteinExistence type="predicted"/>
<dbReference type="EMBL" id="JANIAA010000001">
    <property type="protein sequence ID" value="MCQ8186690.1"/>
    <property type="molecule type" value="Genomic_DNA"/>
</dbReference>
<gene>
    <name evidence="2" type="ORF">NP777_00145</name>
</gene>
<dbReference type="PANTHER" id="PTHR35525">
    <property type="entry name" value="BLL6575 PROTEIN"/>
    <property type="match status" value="1"/>
</dbReference>
<dbReference type="InterPro" id="IPR021005">
    <property type="entry name" value="Znf_CGNR"/>
</dbReference>
<evidence type="ECO:0000259" key="1">
    <source>
        <dbReference type="Pfam" id="PF11706"/>
    </source>
</evidence>
<dbReference type="Pfam" id="PF11706">
    <property type="entry name" value="zf-CGNR"/>
    <property type="match status" value="1"/>
</dbReference>
<dbReference type="InterPro" id="IPR010852">
    <property type="entry name" value="ABATE"/>
</dbReference>
<keyword evidence="3" id="KW-1185">Reference proteome</keyword>
<dbReference type="Proteomes" id="UP001204746">
    <property type="component" value="Unassembled WGS sequence"/>
</dbReference>
<organism evidence="2 3">
    <name type="scientific">Streptomyces rugosispiralis</name>
    <dbReference type="NCBI Taxonomy" id="2967341"/>
    <lineage>
        <taxon>Bacteria</taxon>
        <taxon>Bacillati</taxon>
        <taxon>Actinomycetota</taxon>
        <taxon>Actinomycetes</taxon>
        <taxon>Kitasatosporales</taxon>
        <taxon>Streptomycetaceae</taxon>
        <taxon>Streptomyces</taxon>
    </lineage>
</organism>
<protein>
    <submittedName>
        <fullName evidence="2">CGNR zinc finger domain-containing protein</fullName>
    </submittedName>
</protein>
<sequence>MKRQEAPQPLELVRQFINTFDSERHTDSLETVELARAWLTNHGFPGELTIVDEPVRQRIVDFREALRSLARVNSAPDGRVDQAALRVLEDAIQDSGVHLGFHTDGRPDLVPETDTGIEGVLGRYTAIVGLAAFDGSWRRMKICLAHDCQWAFYDHSKNRSGTWCQMSECGNRSKVRAYRARHAG</sequence>
<evidence type="ECO:0000313" key="3">
    <source>
        <dbReference type="Proteomes" id="UP001204746"/>
    </source>
</evidence>